<evidence type="ECO:0000313" key="1">
    <source>
        <dbReference type="EnsemblMetazoa" id="AALFPA23_012815.P18489"/>
    </source>
</evidence>
<accession>A0ABM1YWU3</accession>
<dbReference type="EnsemblMetazoa" id="AALFPA23_012815.R18489">
    <property type="protein sequence ID" value="AALFPA23_012815.P18489"/>
    <property type="gene ID" value="AALFPA23_012815"/>
</dbReference>
<sequence length="234" mass="26451">MHFRLLFQSSFNQEEINQRTNTMSQSNDVYLQCSPSVAFTVLSQILTSSGFPIDEPDPRKIAKVLSPAKALPPVAMVSIPLDDDVVEKEHYRERTPEVAEASISDQISHEQVPGSLQFASGGAGGPTTSTPLPRIPQLINLSMEHFNFNEVELALMEECSVIDEENMELSYLRQTLSLSMLEAEFLRMQLRMFNLKARSILELFQYCDGSNAGFCRCPEIRKRIFEMGILVQRQ</sequence>
<reference evidence="2" key="1">
    <citation type="journal article" date="2015" name="Proc. Natl. Acad. Sci. U.S.A.">
        <title>Genome sequence of the Asian Tiger mosquito, Aedes albopictus, reveals insights into its biology, genetics, and evolution.</title>
        <authorList>
            <person name="Chen X.G."/>
            <person name="Jiang X."/>
            <person name="Gu J."/>
            <person name="Xu M."/>
            <person name="Wu Y."/>
            <person name="Deng Y."/>
            <person name="Zhang C."/>
            <person name="Bonizzoni M."/>
            <person name="Dermauw W."/>
            <person name="Vontas J."/>
            <person name="Armbruster P."/>
            <person name="Huang X."/>
            <person name="Yang Y."/>
            <person name="Zhang H."/>
            <person name="He W."/>
            <person name="Peng H."/>
            <person name="Liu Y."/>
            <person name="Wu K."/>
            <person name="Chen J."/>
            <person name="Lirakis M."/>
            <person name="Topalis P."/>
            <person name="Van Leeuwen T."/>
            <person name="Hall A.B."/>
            <person name="Jiang X."/>
            <person name="Thorpe C."/>
            <person name="Mueller R.L."/>
            <person name="Sun C."/>
            <person name="Waterhouse R.M."/>
            <person name="Yan G."/>
            <person name="Tu Z.J."/>
            <person name="Fang X."/>
            <person name="James A.A."/>
        </authorList>
    </citation>
    <scope>NUCLEOTIDE SEQUENCE [LARGE SCALE GENOMIC DNA]</scope>
    <source>
        <strain evidence="2">Foshan</strain>
    </source>
</reference>
<dbReference type="GeneID" id="109622412"/>
<keyword evidence="2" id="KW-1185">Reference proteome</keyword>
<organism evidence="1 2">
    <name type="scientific">Aedes albopictus</name>
    <name type="common">Asian tiger mosquito</name>
    <name type="synonym">Stegomyia albopicta</name>
    <dbReference type="NCBI Taxonomy" id="7160"/>
    <lineage>
        <taxon>Eukaryota</taxon>
        <taxon>Metazoa</taxon>
        <taxon>Ecdysozoa</taxon>
        <taxon>Arthropoda</taxon>
        <taxon>Hexapoda</taxon>
        <taxon>Insecta</taxon>
        <taxon>Pterygota</taxon>
        <taxon>Neoptera</taxon>
        <taxon>Endopterygota</taxon>
        <taxon>Diptera</taxon>
        <taxon>Nematocera</taxon>
        <taxon>Culicoidea</taxon>
        <taxon>Culicidae</taxon>
        <taxon>Culicinae</taxon>
        <taxon>Aedini</taxon>
        <taxon>Aedes</taxon>
        <taxon>Stegomyia</taxon>
    </lineage>
</organism>
<dbReference type="RefSeq" id="XP_029727521.2">
    <property type="nucleotide sequence ID" value="XM_029871661.2"/>
</dbReference>
<name>A0ABM1YWU3_AEDAL</name>
<proteinExistence type="predicted"/>
<evidence type="ECO:0000313" key="2">
    <source>
        <dbReference type="Proteomes" id="UP000069940"/>
    </source>
</evidence>
<dbReference type="RefSeq" id="XP_062714417.1">
    <property type="nucleotide sequence ID" value="XM_062858433.1"/>
</dbReference>
<protein>
    <submittedName>
        <fullName evidence="1">Uncharacterized protein</fullName>
    </submittedName>
</protein>
<dbReference type="Proteomes" id="UP000069940">
    <property type="component" value="Unassembled WGS sequence"/>
</dbReference>
<reference evidence="1" key="2">
    <citation type="submission" date="2025-05" db="UniProtKB">
        <authorList>
            <consortium name="EnsemblMetazoa"/>
        </authorList>
    </citation>
    <scope>IDENTIFICATION</scope>
    <source>
        <strain evidence="1">Foshan</strain>
    </source>
</reference>
<dbReference type="EnsemblMetazoa" id="AALFPA23_012815.R18488">
    <property type="protein sequence ID" value="AALFPA23_012815.P18488"/>
    <property type="gene ID" value="AALFPA23_012815"/>
</dbReference>